<reference evidence="2" key="3">
    <citation type="submission" date="2025-09" db="UniProtKB">
        <authorList>
            <consortium name="Ensembl"/>
        </authorList>
    </citation>
    <scope>IDENTIFICATION</scope>
</reference>
<proteinExistence type="predicted"/>
<evidence type="ECO:0000313" key="2">
    <source>
        <dbReference type="Ensembl" id="ENSPNAP00000016040.2"/>
    </source>
</evidence>
<dbReference type="GeneID" id="108423707"/>
<feature type="compositionally biased region" description="Low complexity" evidence="1">
    <location>
        <begin position="193"/>
        <end position="204"/>
    </location>
</feature>
<dbReference type="AlphaFoldDB" id="A0A3B4CXF5"/>
<dbReference type="OrthoDB" id="9999829at2759"/>
<sequence>MNEVRERLLSIEQRHKRFKQQQFTFIAALERSREHAHDKTEPVSSVAQVRKYMIHHCSNATDRRIFSLFLDIMADLEAVFKLVESMLSAQSHSSEALETCKKLLSPNCNISQLRAHYPHDEINRLSCNEARNYYGGVVSVIPLALDLLKVASFKHTSTADPTLPSPTSTATDGLPQHTVANTAQNMFADQSKKTTYTSTQSATAVSKGTGGWHAGKPAWRPPGRTRI</sequence>
<dbReference type="GO" id="GO:0097546">
    <property type="term" value="C:ciliary base"/>
    <property type="evidence" value="ECO:0007669"/>
    <property type="project" value="TreeGrafter"/>
</dbReference>
<feature type="region of interest" description="Disordered" evidence="1">
    <location>
        <begin position="192"/>
        <end position="227"/>
    </location>
</feature>
<evidence type="ECO:0000256" key="1">
    <source>
        <dbReference type="SAM" id="MobiDB-lite"/>
    </source>
</evidence>
<dbReference type="GeneTree" id="ENSGT00390000007746"/>
<dbReference type="STRING" id="42514.ENSPNAP00000016040"/>
<dbReference type="Ensembl" id="ENSPNAT00000024729.2">
    <property type="protein sequence ID" value="ENSPNAP00000016040.2"/>
    <property type="gene ID" value="ENSPNAG00000022143.2"/>
</dbReference>
<keyword evidence="3" id="KW-1185">Reference proteome</keyword>
<dbReference type="RefSeq" id="XP_017546691.2">
    <property type="nucleotide sequence ID" value="XM_017691202.2"/>
</dbReference>
<evidence type="ECO:0008006" key="4">
    <source>
        <dbReference type="Google" id="ProtNLM"/>
    </source>
</evidence>
<dbReference type="InterPro" id="IPR027818">
    <property type="entry name" value="SPACA9"/>
</dbReference>
<dbReference type="PANTHER" id="PTHR32455">
    <property type="entry name" value="SPERM ACROSOME-ASSOCIATED PROTEIN 9"/>
    <property type="match status" value="1"/>
</dbReference>
<dbReference type="GO" id="GO:0001669">
    <property type="term" value="C:acrosomal vesicle"/>
    <property type="evidence" value="ECO:0007669"/>
    <property type="project" value="TreeGrafter"/>
</dbReference>
<reference evidence="2" key="2">
    <citation type="submission" date="2025-08" db="UniProtKB">
        <authorList>
            <consortium name="Ensembl"/>
        </authorList>
    </citation>
    <scope>IDENTIFICATION</scope>
</reference>
<protein>
    <recommendedName>
        <fullName evidence="4">Sperm acrosome associated 9</fullName>
    </recommendedName>
</protein>
<name>A0A3B4CXF5_PYGNA</name>
<gene>
    <name evidence="2" type="primary">SPACA9</name>
</gene>
<dbReference type="OMA" id="NNRCEMQ"/>
<dbReference type="Pfam" id="PF15120">
    <property type="entry name" value="SPACA9"/>
    <property type="match status" value="1"/>
</dbReference>
<dbReference type="Proteomes" id="UP001501920">
    <property type="component" value="Chromosome 20"/>
</dbReference>
<organism evidence="2 3">
    <name type="scientific">Pygocentrus nattereri</name>
    <name type="common">Red-bellied piranha</name>
    <dbReference type="NCBI Taxonomy" id="42514"/>
    <lineage>
        <taxon>Eukaryota</taxon>
        <taxon>Metazoa</taxon>
        <taxon>Chordata</taxon>
        <taxon>Craniata</taxon>
        <taxon>Vertebrata</taxon>
        <taxon>Euteleostomi</taxon>
        <taxon>Actinopterygii</taxon>
        <taxon>Neopterygii</taxon>
        <taxon>Teleostei</taxon>
        <taxon>Ostariophysi</taxon>
        <taxon>Characiformes</taxon>
        <taxon>Characoidei</taxon>
        <taxon>Pygocentrus</taxon>
    </lineage>
</organism>
<reference evidence="2 3" key="1">
    <citation type="submission" date="2020-10" db="EMBL/GenBank/DDBJ databases">
        <title>Pygocentrus nattereri (red-bellied piranha) genome, fPygNat1, primary haplotype.</title>
        <authorList>
            <person name="Myers G."/>
            <person name="Meyer A."/>
            <person name="Karagic N."/>
            <person name="Pippel M."/>
            <person name="Winkler S."/>
            <person name="Tracey A."/>
            <person name="Wood J."/>
            <person name="Formenti G."/>
            <person name="Howe K."/>
            <person name="Fedrigo O."/>
            <person name="Jarvis E.D."/>
        </authorList>
    </citation>
    <scope>NUCLEOTIDE SEQUENCE [LARGE SCALE GENOMIC DNA]</scope>
</reference>
<dbReference type="PANTHER" id="PTHR32455:SF1">
    <property type="entry name" value="SPERM ACROSOME-ASSOCIATED PROTEIN 9"/>
    <property type="match status" value="1"/>
</dbReference>
<evidence type="ECO:0000313" key="3">
    <source>
        <dbReference type="Proteomes" id="UP001501920"/>
    </source>
</evidence>
<dbReference type="RefSeq" id="XP_037387574.1">
    <property type="nucleotide sequence ID" value="XM_037531677.1"/>
</dbReference>
<accession>A0A3B4CXF5</accession>
<dbReference type="GO" id="GO:0036126">
    <property type="term" value="C:sperm flagellum"/>
    <property type="evidence" value="ECO:0007669"/>
    <property type="project" value="TreeGrafter"/>
</dbReference>